<dbReference type="OMA" id="HESFLRV"/>
<gene>
    <name evidence="3" type="ORF">CC1G_12290</name>
</gene>
<dbReference type="GO" id="GO:0030422">
    <property type="term" value="P:siRNA processing"/>
    <property type="evidence" value="ECO:0007669"/>
    <property type="project" value="TreeGrafter"/>
</dbReference>
<keyword evidence="1" id="KW-0694">RNA-binding</keyword>
<dbReference type="Proteomes" id="UP000001861">
    <property type="component" value="Unassembled WGS sequence"/>
</dbReference>
<comment type="catalytic activity">
    <reaction evidence="1">
        <text>RNA(n) + a ribonucleoside 5'-triphosphate = RNA(n+1) + diphosphate</text>
        <dbReference type="Rhea" id="RHEA:21248"/>
        <dbReference type="Rhea" id="RHEA-COMP:14527"/>
        <dbReference type="Rhea" id="RHEA-COMP:17342"/>
        <dbReference type="ChEBI" id="CHEBI:33019"/>
        <dbReference type="ChEBI" id="CHEBI:61557"/>
        <dbReference type="ChEBI" id="CHEBI:140395"/>
        <dbReference type="EC" id="2.7.7.48"/>
    </reaction>
</comment>
<dbReference type="GO" id="GO:0003968">
    <property type="term" value="F:RNA-directed RNA polymerase activity"/>
    <property type="evidence" value="ECO:0007669"/>
    <property type="project" value="UniProtKB-KW"/>
</dbReference>
<evidence type="ECO:0000313" key="3">
    <source>
        <dbReference type="EMBL" id="EAU88888.2"/>
    </source>
</evidence>
<dbReference type="Pfam" id="PF05183">
    <property type="entry name" value="RdRP"/>
    <property type="match status" value="1"/>
</dbReference>
<dbReference type="EMBL" id="AACS02000002">
    <property type="protein sequence ID" value="EAU88888.2"/>
    <property type="molecule type" value="Genomic_DNA"/>
</dbReference>
<evidence type="ECO:0000259" key="2">
    <source>
        <dbReference type="Pfam" id="PF05183"/>
    </source>
</evidence>
<dbReference type="AlphaFoldDB" id="A8NE19"/>
<dbReference type="eggNOG" id="KOG0988">
    <property type="taxonomic scope" value="Eukaryota"/>
</dbReference>
<dbReference type="PANTHER" id="PTHR23079">
    <property type="entry name" value="RNA-DEPENDENT RNA POLYMERASE"/>
    <property type="match status" value="1"/>
</dbReference>
<dbReference type="EC" id="2.7.7.48" evidence="1"/>
<dbReference type="RefSeq" id="XP_001832921.2">
    <property type="nucleotide sequence ID" value="XM_001832869.2"/>
</dbReference>
<keyword evidence="1" id="KW-0548">Nucleotidyltransferase</keyword>
<dbReference type="KEGG" id="cci:CC1G_12290"/>
<sequence length="1251" mass="141673">MEIHMKGLNFNFDRTRIILSLAYVLHGPDFLAPSAPIYNFHVHLLPDKRFMRLHSGTGFLTLPTMEIGARFLQLYGPGGAKAVELDGRRVMFNKSRKDTPRPDALATIRLMPYRDPRQVEKEEKRAAELESSQVPINAIQFGWDCRDGILSIEAEDRPRKCTLSFDEENRRYCVAFIGGDGDTYVIAFRAPSIDYMSAHSYLEQEYALVIFLNDPPTYQRIPRDGSSQLAGSSESLDWLAAFLKALEITNSNSPPIPRQQLSFLPIEGHKRVAPFASLVLRLVFRDRGGLDQFEHLRKLANARRADDYEYPIDRRGLFSQMRMDLLQEHIRSLEWDVAYQVEAIVGDRSIDIKEMLEIIPDIHRLTRSKGSEYTATFLKAFGNNLKALYIHGGDQYDDDPDNAVRRCFNETEDGFAKTYGSPSLEATDGSNYQSLHVTVTPTAIFLEGPYPEQSNRVIRAYDPQHHSSFLRVTFADEGRLQYRSSDRQVDHKAFVRARFGDILLNGLEIAGRRFEFLAYSMSALKEHSVWFVKPFDVIENGHRVTVTADSIIQSLGTFDGLDFEPRLMHCPARYAARISQAFTATDLCTIEVQDLEITVIDDIEVTSGGHKWTHTDGVGTMSPMASRAIWKALPKRKGPAPAADQVRIGGAKGMLSVDYTLTGHKICLRPSMVKFEAPTRKYIEIARAFDRPTPYYLNRPLIMILEGLGVPYSTFEHFQDRAVRETRQAASSLRRAASMLDSYGLGSSFRLSSVMNSLDRLGIRHLNPDKFYSKAMEFAINHVLRDLKNHARIPIPGAWTLVGVADVHRFLQPGEIFAYVKPTNEKGFYLEGDILISRSPCIHPGDVRITRAIGPPPPGSPFEREPLANTVVFNVLASCLGGGDLDGDTYNLLPLSDPALQGFRPTRIPEPSQYAPAEKRYLEEKSTMRDVAEFVLEYILSDVLGMVSINWRIIADQSRHAYLATYPTANGDPDSTGIFDSDCMLLADLHSAAVDYPKSGTPVDFKKIPRLKHKLKPDWNAPETLDAQALSEKYYVSSTALGKLFRRIELPVEKGTVDGAYEQHRRRRRRRGRTGAQEDEPMLNQDRYFNIIAEEVENYLDEEMLVEEYHSMEEIKGILSRFTTELEAICFSHTLSTGRDASLTEAEALIGTISQKTSQPKRRKELMSKLREKTDLLVRGTREVLEGPDTSSLEVYLQRAWNAWQLSLERGTQFGAQSFGWVTLGAVFDAMKRIEERNMEEEFGAHRRHLN</sequence>
<accession>A8NE19</accession>
<dbReference type="GeneID" id="6009418"/>
<dbReference type="GO" id="GO:0031380">
    <property type="term" value="C:nuclear RNA-directed RNA polymerase complex"/>
    <property type="evidence" value="ECO:0007669"/>
    <property type="project" value="TreeGrafter"/>
</dbReference>
<keyword evidence="1 3" id="KW-0696">RNA-directed RNA polymerase</keyword>
<dbReference type="GO" id="GO:0003723">
    <property type="term" value="F:RNA binding"/>
    <property type="evidence" value="ECO:0007669"/>
    <property type="project" value="UniProtKB-KW"/>
</dbReference>
<dbReference type="HOGENOM" id="CLU_001366_2_1_1"/>
<dbReference type="InParanoid" id="A8NE19"/>
<dbReference type="InterPro" id="IPR007855">
    <property type="entry name" value="RDRP"/>
</dbReference>
<organism evidence="3 4">
    <name type="scientific">Coprinopsis cinerea (strain Okayama-7 / 130 / ATCC MYA-4618 / FGSC 9003)</name>
    <name type="common">Inky cap fungus</name>
    <name type="synonym">Hormographiella aspergillata</name>
    <dbReference type="NCBI Taxonomy" id="240176"/>
    <lineage>
        <taxon>Eukaryota</taxon>
        <taxon>Fungi</taxon>
        <taxon>Dikarya</taxon>
        <taxon>Basidiomycota</taxon>
        <taxon>Agaricomycotina</taxon>
        <taxon>Agaricomycetes</taxon>
        <taxon>Agaricomycetidae</taxon>
        <taxon>Agaricales</taxon>
        <taxon>Agaricineae</taxon>
        <taxon>Psathyrellaceae</taxon>
        <taxon>Coprinopsis</taxon>
    </lineage>
</organism>
<evidence type="ECO:0000256" key="1">
    <source>
        <dbReference type="RuleBase" id="RU363098"/>
    </source>
</evidence>
<dbReference type="InterPro" id="IPR057596">
    <property type="entry name" value="RDRP_core"/>
</dbReference>
<dbReference type="OrthoDB" id="6513042at2759"/>
<dbReference type="FunCoup" id="A8NE19">
    <property type="interactions" value="4"/>
</dbReference>
<name>A8NE19_COPC7</name>
<keyword evidence="1" id="KW-0808">Transferase</keyword>
<protein>
    <recommendedName>
        <fullName evidence="1">RNA-dependent RNA polymerase</fullName>
        <ecNumber evidence="1">2.7.7.48</ecNumber>
    </recommendedName>
</protein>
<proteinExistence type="inferred from homology"/>
<evidence type="ECO:0000313" key="4">
    <source>
        <dbReference type="Proteomes" id="UP000001861"/>
    </source>
</evidence>
<comment type="caution">
    <text evidence="3">The sequence shown here is derived from an EMBL/GenBank/DDBJ whole genome shotgun (WGS) entry which is preliminary data.</text>
</comment>
<dbReference type="PANTHER" id="PTHR23079:SF55">
    <property type="entry name" value="RNA-DIRECTED RNA POLYMERASE"/>
    <property type="match status" value="1"/>
</dbReference>
<keyword evidence="4" id="KW-1185">Reference proteome</keyword>
<dbReference type="VEuPathDB" id="FungiDB:CC1G_12290"/>
<comment type="similarity">
    <text evidence="1">Belongs to the RdRP family.</text>
</comment>
<reference evidence="3 4" key="1">
    <citation type="journal article" date="2010" name="Proc. Natl. Acad. Sci. U.S.A.">
        <title>Insights into evolution of multicellular fungi from the assembled chromosomes of the mushroom Coprinopsis cinerea (Coprinus cinereus).</title>
        <authorList>
            <person name="Stajich J.E."/>
            <person name="Wilke S.K."/>
            <person name="Ahren D."/>
            <person name="Au C.H."/>
            <person name="Birren B.W."/>
            <person name="Borodovsky M."/>
            <person name="Burns C."/>
            <person name="Canback B."/>
            <person name="Casselton L.A."/>
            <person name="Cheng C.K."/>
            <person name="Deng J."/>
            <person name="Dietrich F.S."/>
            <person name="Fargo D.C."/>
            <person name="Farman M.L."/>
            <person name="Gathman A.C."/>
            <person name="Goldberg J."/>
            <person name="Guigo R."/>
            <person name="Hoegger P.J."/>
            <person name="Hooker J.B."/>
            <person name="Huggins A."/>
            <person name="James T.Y."/>
            <person name="Kamada T."/>
            <person name="Kilaru S."/>
            <person name="Kodira C."/>
            <person name="Kues U."/>
            <person name="Kupfer D."/>
            <person name="Kwan H.S."/>
            <person name="Lomsadze A."/>
            <person name="Li W."/>
            <person name="Lilly W.W."/>
            <person name="Ma L.J."/>
            <person name="Mackey A.J."/>
            <person name="Manning G."/>
            <person name="Martin F."/>
            <person name="Muraguchi H."/>
            <person name="Natvig D.O."/>
            <person name="Palmerini H."/>
            <person name="Ramesh M.A."/>
            <person name="Rehmeyer C.J."/>
            <person name="Roe B.A."/>
            <person name="Shenoy N."/>
            <person name="Stanke M."/>
            <person name="Ter-Hovhannisyan V."/>
            <person name="Tunlid A."/>
            <person name="Velagapudi R."/>
            <person name="Vision T.J."/>
            <person name="Zeng Q."/>
            <person name="Zolan M.E."/>
            <person name="Pukkila P.J."/>
        </authorList>
    </citation>
    <scope>NUCLEOTIDE SEQUENCE [LARGE SCALE GENOMIC DNA]</scope>
    <source>
        <strain evidence="4">Okayama-7 / 130 / ATCC MYA-4618 / FGSC 9003</strain>
    </source>
</reference>
<feature type="domain" description="RDRP core" evidence="2">
    <location>
        <begin position="439"/>
        <end position="1048"/>
    </location>
</feature>